<evidence type="ECO:0000256" key="4">
    <source>
        <dbReference type="ARBA" id="ARBA00022676"/>
    </source>
</evidence>
<dbReference type="GO" id="GO:0032580">
    <property type="term" value="C:Golgi cisterna membrane"/>
    <property type="evidence" value="ECO:0007669"/>
    <property type="project" value="UniProtKB-SubCell"/>
</dbReference>
<keyword evidence="8 12" id="KW-1133">Transmembrane helix</keyword>
<keyword evidence="7" id="KW-0735">Signal-anchor</keyword>
<keyword evidence="11" id="KW-0325">Glycoprotein</keyword>
<evidence type="ECO:0000313" key="16">
    <source>
        <dbReference type="Proteomes" id="UP000789390"/>
    </source>
</evidence>
<dbReference type="SUPFAM" id="SSF53756">
    <property type="entry name" value="UDP-Glycosyltransferase/glycogen phosphorylase"/>
    <property type="match status" value="1"/>
</dbReference>
<evidence type="ECO:0000256" key="8">
    <source>
        <dbReference type="ARBA" id="ARBA00022989"/>
    </source>
</evidence>
<evidence type="ECO:0000256" key="9">
    <source>
        <dbReference type="ARBA" id="ARBA00023034"/>
    </source>
</evidence>
<keyword evidence="9 12" id="KW-0333">Golgi apparatus</keyword>
<keyword evidence="5 12" id="KW-0808">Transferase</keyword>
<feature type="transmembrane region" description="Helical" evidence="12">
    <location>
        <begin position="9"/>
        <end position="29"/>
    </location>
</feature>
<evidence type="ECO:0000256" key="11">
    <source>
        <dbReference type="ARBA" id="ARBA00023180"/>
    </source>
</evidence>
<proteinExistence type="inferred from homology"/>
<dbReference type="PANTHER" id="PTHR48438">
    <property type="entry name" value="ALPHA-(1,3)-FUCOSYLTRANSFERASE C-RELATED"/>
    <property type="match status" value="1"/>
</dbReference>
<gene>
    <name evidence="15" type="ORF">DGAL_LOCUS6062</name>
</gene>
<keyword evidence="4 12" id="KW-0328">Glycosyltransferase</keyword>
<dbReference type="PANTHER" id="PTHR48438:SF1">
    <property type="entry name" value="ALPHA-(1,3)-FUCOSYLTRANSFERASE C-RELATED"/>
    <property type="match status" value="1"/>
</dbReference>
<evidence type="ECO:0000259" key="13">
    <source>
        <dbReference type="Pfam" id="PF00852"/>
    </source>
</evidence>
<evidence type="ECO:0000256" key="2">
    <source>
        <dbReference type="ARBA" id="ARBA00004922"/>
    </source>
</evidence>
<comment type="similarity">
    <text evidence="3 12">Belongs to the glycosyltransferase 10 family.</text>
</comment>
<evidence type="ECO:0000256" key="5">
    <source>
        <dbReference type="ARBA" id="ARBA00022679"/>
    </source>
</evidence>
<dbReference type="InterPro" id="IPR055270">
    <property type="entry name" value="Glyco_tran_10_C"/>
</dbReference>
<sequence length="644" mass="73320">MPRVSVRRLFVYAIYTVVVTSLVMLAFHVQQQNPLWLRVLEQTPVQDGYYQQNSKELDEESNNFVMINNDASKISADNGINKTIANINLLRRHGLPWYIKNDGYRPSQGDLVNNIWPVSRLQGDRIEEQLMIPSRDIDVNHAISSDVPAGAGKPRLKKIFLPNGLGSWQTKSGQKVFTEQKCPVDRCSLTSNRDEAANADAIMFKDMFASPSHQRPPHQIWIMYMLECPLHTQYIREKDVFNWTATYRSESELVTPYEKWVYYDEKIKRKPVITNFAANKTKKVAWFVSNCGAKNNRLEYAHALQKYIDVDIYGSCGTKNCPRHSGDHCLDILSTEYKFYLAFENSNCRDYITEKFYVNGLGSNVLPIVMGAPRADYEKHAPEHSFIHVDDFATPKQLADYLHLLNSNDTLYNEYFEWKETGQFINTYFFCRLCSMLHEAPYSPPRNYNDFNDWWRGGTNCIKGSWRDLEKHQRNQKNKKIAAADSAAHNIPLEIFMANTNTNSKVKSKGLSSNEFPDYQLDLLACYVVQKYAPAGSPPVMCVVPERSSGLNTCLIQRVFIRLNNERDGMGNKHRSSLLSSTTVLRRPAIFHGCAHEESQLDPSPTSCRATFTFGPNPQVTKGTKVVLLSVGLSGSQPAPAKVG</sequence>
<dbReference type="EC" id="2.4.1.-" evidence="12"/>
<feature type="domain" description="Fucosyltransferase C-terminal" evidence="13">
    <location>
        <begin position="278"/>
        <end position="454"/>
    </location>
</feature>
<evidence type="ECO:0000256" key="10">
    <source>
        <dbReference type="ARBA" id="ARBA00023136"/>
    </source>
</evidence>
<organism evidence="15 16">
    <name type="scientific">Daphnia galeata</name>
    <dbReference type="NCBI Taxonomy" id="27404"/>
    <lineage>
        <taxon>Eukaryota</taxon>
        <taxon>Metazoa</taxon>
        <taxon>Ecdysozoa</taxon>
        <taxon>Arthropoda</taxon>
        <taxon>Crustacea</taxon>
        <taxon>Branchiopoda</taxon>
        <taxon>Diplostraca</taxon>
        <taxon>Cladocera</taxon>
        <taxon>Anomopoda</taxon>
        <taxon>Daphniidae</taxon>
        <taxon>Daphnia</taxon>
    </lineage>
</organism>
<comment type="subcellular location">
    <subcellularLocation>
        <location evidence="1 12">Golgi apparatus</location>
        <location evidence="1 12">Golgi stack membrane</location>
        <topology evidence="1 12">Single-pass type II membrane protein</topology>
    </subcellularLocation>
</comment>
<comment type="caution">
    <text evidence="15">The sequence shown here is derived from an EMBL/GenBank/DDBJ whole genome shotgun (WGS) entry which is preliminary data.</text>
</comment>
<dbReference type="GO" id="GO:0008417">
    <property type="term" value="F:fucosyltransferase activity"/>
    <property type="evidence" value="ECO:0007669"/>
    <property type="project" value="InterPro"/>
</dbReference>
<keyword evidence="16" id="KW-1185">Reference proteome</keyword>
<dbReference type="EMBL" id="CAKKLH010000112">
    <property type="protein sequence ID" value="CAH0103488.1"/>
    <property type="molecule type" value="Genomic_DNA"/>
</dbReference>
<dbReference type="InterPro" id="IPR001503">
    <property type="entry name" value="Glyco_trans_10"/>
</dbReference>
<dbReference type="UniPathway" id="UPA00378"/>
<reference evidence="15" key="1">
    <citation type="submission" date="2021-11" db="EMBL/GenBank/DDBJ databases">
        <authorList>
            <person name="Schell T."/>
        </authorList>
    </citation>
    <scope>NUCLEOTIDE SEQUENCE</scope>
    <source>
        <strain evidence="15">M5</strain>
    </source>
</reference>
<evidence type="ECO:0000313" key="15">
    <source>
        <dbReference type="EMBL" id="CAH0103488.1"/>
    </source>
</evidence>
<evidence type="ECO:0000256" key="7">
    <source>
        <dbReference type="ARBA" id="ARBA00022968"/>
    </source>
</evidence>
<evidence type="ECO:0000256" key="1">
    <source>
        <dbReference type="ARBA" id="ARBA00004447"/>
    </source>
</evidence>
<dbReference type="AlphaFoldDB" id="A0A8J2RL02"/>
<protein>
    <recommendedName>
        <fullName evidence="12">Fucosyltransferase</fullName>
        <ecNumber evidence="12">2.4.1.-</ecNumber>
    </recommendedName>
</protein>
<accession>A0A8J2RL02</accession>
<keyword evidence="6 12" id="KW-0812">Transmembrane</keyword>
<dbReference type="Pfam" id="PF17039">
    <property type="entry name" value="Glyco_tran_10_N"/>
    <property type="match status" value="1"/>
</dbReference>
<keyword evidence="10 12" id="KW-0472">Membrane</keyword>
<feature type="domain" description="Fucosyltransferase N-terminal" evidence="14">
    <location>
        <begin position="168"/>
        <end position="257"/>
    </location>
</feature>
<comment type="pathway">
    <text evidence="2">Protein modification; protein glycosylation.</text>
</comment>
<dbReference type="Pfam" id="PF00852">
    <property type="entry name" value="Glyco_transf_10"/>
    <property type="match status" value="1"/>
</dbReference>
<evidence type="ECO:0000256" key="6">
    <source>
        <dbReference type="ARBA" id="ARBA00022692"/>
    </source>
</evidence>
<name>A0A8J2RL02_9CRUS</name>
<evidence type="ECO:0000256" key="3">
    <source>
        <dbReference type="ARBA" id="ARBA00008919"/>
    </source>
</evidence>
<dbReference type="FunFam" id="3.40.50.11660:FF:000004">
    <property type="entry name" value="Glycoprotein 3-alpha-L-fucosyltransferase A"/>
    <property type="match status" value="1"/>
</dbReference>
<dbReference type="OrthoDB" id="427096at2759"/>
<dbReference type="InterPro" id="IPR031481">
    <property type="entry name" value="Glyco_tran_10_N"/>
</dbReference>
<evidence type="ECO:0000256" key="12">
    <source>
        <dbReference type="RuleBase" id="RU003832"/>
    </source>
</evidence>
<dbReference type="InterPro" id="IPR038577">
    <property type="entry name" value="GT10-like_C_sf"/>
</dbReference>
<dbReference type="Proteomes" id="UP000789390">
    <property type="component" value="Unassembled WGS sequence"/>
</dbReference>
<dbReference type="Gene3D" id="3.40.50.11660">
    <property type="entry name" value="Glycosyl transferase family 10, C-terminal domain"/>
    <property type="match status" value="1"/>
</dbReference>
<evidence type="ECO:0000259" key="14">
    <source>
        <dbReference type="Pfam" id="PF17039"/>
    </source>
</evidence>